<evidence type="ECO:0000313" key="2">
    <source>
        <dbReference type="Proteomes" id="UP000295497"/>
    </source>
</evidence>
<protein>
    <submittedName>
        <fullName evidence="1">Uncharacterized protein</fullName>
    </submittedName>
</protein>
<dbReference type="RefSeq" id="WP_129580086.1">
    <property type="nucleotide sequence ID" value="NZ_CP012672.1"/>
</dbReference>
<dbReference type="EMBL" id="CP012672">
    <property type="protein sequence ID" value="AUX37459.1"/>
    <property type="molecule type" value="Genomic_DNA"/>
</dbReference>
<dbReference type="AlphaFoldDB" id="A0A4P2R357"/>
<proteinExistence type="predicted"/>
<gene>
    <name evidence="1" type="ORF">SOCE836_096830</name>
</gene>
<evidence type="ECO:0000313" key="1">
    <source>
        <dbReference type="EMBL" id="AUX37459.1"/>
    </source>
</evidence>
<sequence length="310" mass="34317">MSTRPDSLDQPTDPDRVFYEQGVMLDKEDFRAEQDYHRGRLARALAFLDGSGTVAGLEVTIVPPAEEGLDPDAEEVHVAPGLALDRIGRLVEVPSMPNALPGRCIRLSKWLEFQEAGRAKDQAGFERSERLRKAFHPDGDPGAAPPAPGHLIVDVLLRFAACGRGKTPAFAAGPFDALDAVQPSRIRDGFELALVPREEAEPPLPQSYWAEVASLPQAERAARLRQLIFGAWDRFRPRKRSDPFANDPVVPDWLDPQNDKHWLFLARLRIPCADGGIDRPAVRDATRPVEVRNDDRAFVYTAAALAQLLI</sequence>
<name>A0A4P2R357_SORCE</name>
<organism evidence="1 2">
    <name type="scientific">Sorangium cellulosum</name>
    <name type="common">Polyangium cellulosum</name>
    <dbReference type="NCBI Taxonomy" id="56"/>
    <lineage>
        <taxon>Bacteria</taxon>
        <taxon>Pseudomonadati</taxon>
        <taxon>Myxococcota</taxon>
        <taxon>Polyangia</taxon>
        <taxon>Polyangiales</taxon>
        <taxon>Polyangiaceae</taxon>
        <taxon>Sorangium</taxon>
    </lineage>
</organism>
<accession>A0A4P2R357</accession>
<reference evidence="1 2" key="1">
    <citation type="submission" date="2015-09" db="EMBL/GenBank/DDBJ databases">
        <title>Sorangium comparison.</title>
        <authorList>
            <person name="Zaburannyi N."/>
            <person name="Bunk B."/>
            <person name="Overmann J."/>
            <person name="Mueller R."/>
        </authorList>
    </citation>
    <scope>NUCLEOTIDE SEQUENCE [LARGE SCALE GENOMIC DNA]</scope>
    <source>
        <strain evidence="1 2">So ce836</strain>
    </source>
</reference>
<dbReference type="Proteomes" id="UP000295497">
    <property type="component" value="Chromosome"/>
</dbReference>